<dbReference type="EMBL" id="BPVZ01000041">
    <property type="protein sequence ID" value="GKV14657.1"/>
    <property type="molecule type" value="Genomic_DNA"/>
</dbReference>
<dbReference type="InterPro" id="IPR013103">
    <property type="entry name" value="RVT_2"/>
</dbReference>
<evidence type="ECO:0000313" key="3">
    <source>
        <dbReference type="EMBL" id="GKV14657.1"/>
    </source>
</evidence>
<dbReference type="SUPFAM" id="SSF56672">
    <property type="entry name" value="DNA/RNA polymerases"/>
    <property type="match status" value="1"/>
</dbReference>
<dbReference type="Proteomes" id="UP001054252">
    <property type="component" value="Unassembled WGS sequence"/>
</dbReference>
<proteinExistence type="predicted"/>
<evidence type="ECO:0000259" key="2">
    <source>
        <dbReference type="Pfam" id="PF07727"/>
    </source>
</evidence>
<dbReference type="PANTHER" id="PTHR43383">
    <property type="entry name" value="NODULIN 6"/>
    <property type="match status" value="1"/>
</dbReference>
<feature type="compositionally biased region" description="Polar residues" evidence="1">
    <location>
        <begin position="36"/>
        <end position="46"/>
    </location>
</feature>
<organism evidence="3 4">
    <name type="scientific">Rubroshorea leprosula</name>
    <dbReference type="NCBI Taxonomy" id="152421"/>
    <lineage>
        <taxon>Eukaryota</taxon>
        <taxon>Viridiplantae</taxon>
        <taxon>Streptophyta</taxon>
        <taxon>Embryophyta</taxon>
        <taxon>Tracheophyta</taxon>
        <taxon>Spermatophyta</taxon>
        <taxon>Magnoliopsida</taxon>
        <taxon>eudicotyledons</taxon>
        <taxon>Gunneridae</taxon>
        <taxon>Pentapetalae</taxon>
        <taxon>rosids</taxon>
        <taxon>malvids</taxon>
        <taxon>Malvales</taxon>
        <taxon>Dipterocarpaceae</taxon>
        <taxon>Rubroshorea</taxon>
    </lineage>
</organism>
<feature type="domain" description="Reverse transcriptase Ty1/copia-type" evidence="2">
    <location>
        <begin position="95"/>
        <end position="334"/>
    </location>
</feature>
<reference evidence="3 4" key="1">
    <citation type="journal article" date="2021" name="Commun. Biol.">
        <title>The genome of Shorea leprosula (Dipterocarpaceae) highlights the ecological relevance of drought in aseasonal tropical rainforests.</title>
        <authorList>
            <person name="Ng K.K.S."/>
            <person name="Kobayashi M.J."/>
            <person name="Fawcett J.A."/>
            <person name="Hatakeyama M."/>
            <person name="Paape T."/>
            <person name="Ng C.H."/>
            <person name="Ang C.C."/>
            <person name="Tnah L.H."/>
            <person name="Lee C.T."/>
            <person name="Nishiyama T."/>
            <person name="Sese J."/>
            <person name="O'Brien M.J."/>
            <person name="Copetti D."/>
            <person name="Mohd Noor M.I."/>
            <person name="Ong R.C."/>
            <person name="Putra M."/>
            <person name="Sireger I.Z."/>
            <person name="Indrioko S."/>
            <person name="Kosugi Y."/>
            <person name="Izuno A."/>
            <person name="Isagi Y."/>
            <person name="Lee S.L."/>
            <person name="Shimizu K.K."/>
        </authorList>
    </citation>
    <scope>NUCLEOTIDE SEQUENCE [LARGE SCALE GENOMIC DNA]</scope>
    <source>
        <strain evidence="3">214</strain>
    </source>
</reference>
<accession>A0AAV5JSX1</accession>
<dbReference type="AlphaFoldDB" id="A0AAV5JSX1"/>
<evidence type="ECO:0000256" key="1">
    <source>
        <dbReference type="SAM" id="MobiDB-lite"/>
    </source>
</evidence>
<comment type="caution">
    <text evidence="3">The sequence shown here is derived from an EMBL/GenBank/DDBJ whole genome shotgun (WGS) entry which is preliminary data.</text>
</comment>
<keyword evidence="4" id="KW-1185">Reference proteome</keyword>
<dbReference type="Pfam" id="PF07727">
    <property type="entry name" value="RVT_2"/>
    <property type="match status" value="1"/>
</dbReference>
<dbReference type="InterPro" id="IPR043502">
    <property type="entry name" value="DNA/RNA_pol_sf"/>
</dbReference>
<protein>
    <recommendedName>
        <fullName evidence="2">Reverse transcriptase Ty1/copia-type domain-containing protein</fullName>
    </recommendedName>
</protein>
<name>A0AAV5JSX1_9ROSI</name>
<feature type="region of interest" description="Disordered" evidence="1">
    <location>
        <begin position="1"/>
        <end position="71"/>
    </location>
</feature>
<gene>
    <name evidence="3" type="ORF">SLEP1_g25497</name>
</gene>
<sequence length="367" mass="40871">MFASLSEFKVSPSHHPPIFTNPSLELFPNDDAGSPNEPSNDQTSMAPVSEDVSSADIAPRTNEIENPPSYKEASLDPLWQQAMNEELQALEKTGTWDLVDLPLDKTLVGCKWVYKIKTHSDGSVECYKARLVAKGFTQEYGIDYKETFALVARLTTVRSLLAIAAVRKWKLFEMDVKNAFINGDLEDEVYMKPPLGLTPPLNKVCRLRRALYGLKQSPRAWFAKFNSTVSEFGFNSSPHDTALFVRKSAQGMVLLLIYVDDMIITGDDVSGIDELKQFLSHRFEMKDLGSLSYFLGLEVTSSDAGYLLSQMKYASDLISKADLIDSKNVSTPLEPNVKLTPLDGSPLPDPTCYRQLLVCFKGMRGEG</sequence>
<dbReference type="PANTHER" id="PTHR43383:SF2">
    <property type="entry name" value="AMIDOHYDROLASE 2 FAMILY PROTEIN"/>
    <property type="match status" value="1"/>
</dbReference>
<evidence type="ECO:0000313" key="4">
    <source>
        <dbReference type="Proteomes" id="UP001054252"/>
    </source>
</evidence>